<accession>A0ABQ0B9P5</accession>
<feature type="domain" description="Damage-control phosphatase ARMT1-like metal-binding" evidence="1">
    <location>
        <begin position="11"/>
        <end position="285"/>
    </location>
</feature>
<dbReference type="Gene3D" id="3.40.50.10880">
    <property type="entry name" value="Uncharacterised protein PF01937, DUF89, domain 3"/>
    <property type="match status" value="1"/>
</dbReference>
<dbReference type="Proteomes" id="UP001600943">
    <property type="component" value="Unassembled WGS sequence"/>
</dbReference>
<dbReference type="Pfam" id="PF01937">
    <property type="entry name" value="ARMT1-like_dom"/>
    <property type="match status" value="1"/>
</dbReference>
<comment type="caution">
    <text evidence="2">The sequence shown here is derived from an EMBL/GenBank/DDBJ whole genome shotgun (WGS) entry which is preliminary data.</text>
</comment>
<evidence type="ECO:0000313" key="2">
    <source>
        <dbReference type="EMBL" id="GAA6408174.1"/>
    </source>
</evidence>
<evidence type="ECO:0000259" key="1">
    <source>
        <dbReference type="Pfam" id="PF01937"/>
    </source>
</evidence>
<dbReference type="InterPro" id="IPR014444">
    <property type="entry name" value="PH1575-like"/>
</dbReference>
<dbReference type="InterPro" id="IPR002791">
    <property type="entry name" value="ARMT1-like_metal-bd"/>
</dbReference>
<dbReference type="Gene3D" id="1.10.285.20">
    <property type="entry name" value="Uncharacterised protein PF01937, DUF89, domain 2"/>
    <property type="match status" value="1"/>
</dbReference>
<dbReference type="PIRSF" id="PIRSF006593">
    <property type="entry name" value="UCP006593"/>
    <property type="match status" value="1"/>
</dbReference>
<protein>
    <submittedName>
        <fullName evidence="2">DUF89 domain-containing protein</fullName>
    </submittedName>
</protein>
<dbReference type="InterPro" id="IPR036075">
    <property type="entry name" value="ARMT-1-like_metal-bd_sf"/>
</dbReference>
<name>A0ABQ0B9P5_9FIRM</name>
<reference evidence="2 3" key="1">
    <citation type="submission" date="2024-04" db="EMBL/GenBank/DDBJ databases">
        <title>Defined microbial consortia suppress multidrug-resistant proinflammatory Enterobacteriaceae via ecological control.</title>
        <authorList>
            <person name="Furuichi M."/>
            <person name="Kawaguchi T."/>
            <person name="Pust M."/>
            <person name="Yasuma K."/>
            <person name="Plichta D."/>
            <person name="Hasegawa N."/>
            <person name="Ohya T."/>
            <person name="Bhattarai S."/>
            <person name="Sasajima S."/>
            <person name="Aoto Y."/>
            <person name="Tuganbaev T."/>
            <person name="Yaginuma M."/>
            <person name="Ueda M."/>
            <person name="Okahashi N."/>
            <person name="Amafuji K."/>
            <person name="Kiridooshi Y."/>
            <person name="Sugita K."/>
            <person name="Strazar M."/>
            <person name="Skelly A."/>
            <person name="Suda W."/>
            <person name="Hattori M."/>
            <person name="Nakamoto N."/>
            <person name="Caballero S."/>
            <person name="Norman J."/>
            <person name="Olle B."/>
            <person name="Tanoue T."/>
            <person name="Arita M."/>
            <person name="Bucci V."/>
            <person name="Atarashi K."/>
            <person name="Xavier R."/>
            <person name="Honda K."/>
        </authorList>
    </citation>
    <scope>NUCLEOTIDE SEQUENCE [LARGE SCALE GENOMIC DNA]</scope>
    <source>
        <strain evidence="3">k04-0078-D8-1</strain>
    </source>
</reference>
<sequence>MKISTNVKLSAQCMSCLITRQMENLKDITSEELKSAYMREVFQIIGAAQPEDTAPVLIAKINVIHQKYFGRAYSFEQLKKDYNHRMLEAEDAVRSRIVQSDDPVYRGILYARAGNYIDFGAMGSVSDEKLWELIDTASEETLDASEYSNFTKQMETAGNLVYLTDNCGEIVLDKLLIEQLMKRYPQIHVTVIVRGEPVINDATIEDANMTGLSDLVPVIGNGTKIAGTSLKHISKEARDLIAAADLILSKGQGNFETLNNSGLNVYYMFLCKCSWFVTRFGLEQYKGVFVNDRSLGRDVS</sequence>
<evidence type="ECO:0000313" key="3">
    <source>
        <dbReference type="Proteomes" id="UP001600943"/>
    </source>
</evidence>
<organism evidence="2 3">
    <name type="scientific">Blautia hominis</name>
    <dbReference type="NCBI Taxonomy" id="2025493"/>
    <lineage>
        <taxon>Bacteria</taxon>
        <taxon>Bacillati</taxon>
        <taxon>Bacillota</taxon>
        <taxon>Clostridia</taxon>
        <taxon>Lachnospirales</taxon>
        <taxon>Lachnospiraceae</taxon>
        <taxon>Blautia</taxon>
    </lineage>
</organism>
<dbReference type="EMBL" id="BAABYW010000001">
    <property type="protein sequence ID" value="GAA6408174.1"/>
    <property type="molecule type" value="Genomic_DNA"/>
</dbReference>
<dbReference type="RefSeq" id="WP_242987115.1">
    <property type="nucleotide sequence ID" value="NZ_BAABYW010000001.1"/>
</dbReference>
<proteinExistence type="predicted"/>
<keyword evidence="3" id="KW-1185">Reference proteome</keyword>
<gene>
    <name evidence="2" type="ORF">K040078D81_22910</name>
</gene>
<dbReference type="SUPFAM" id="SSF111321">
    <property type="entry name" value="AF1104-like"/>
    <property type="match status" value="1"/>
</dbReference>